<protein>
    <recommendedName>
        <fullName evidence="2">DUF4806 domain-containing protein</fullName>
    </recommendedName>
</protein>
<reference evidence="3" key="1">
    <citation type="submission" date="2025-05" db="UniProtKB">
        <authorList>
            <consortium name="EnsemblMetazoa"/>
        </authorList>
    </citation>
    <scope>IDENTIFICATION</scope>
</reference>
<feature type="region of interest" description="Disordered" evidence="1">
    <location>
        <begin position="93"/>
        <end position="138"/>
    </location>
</feature>
<accession>A0ABM5L3P7</accession>
<dbReference type="Pfam" id="PF16064">
    <property type="entry name" value="DUF4806"/>
    <property type="match status" value="1"/>
</dbReference>
<sequence length="361" mass="41137">MKKKLFSVIKVVMASPKTWTVVCFCSDNAVQAVPTTWINGDTCLWPALPREKLNNALKNCEYNSCWPMHKVRIFRDSTYEDYATARTKAAKAEYSSDLNSDPDVRRSRKRRTFTSSESEDESRIKKKPKKKAINLPTPPSWNMPTVLLDYEDMNNTIDTNGSFIRESMEITAGAANFSGANLKETEDVSEITDDKHNCKRNSQILYNIQSLLIEVNERLIEVNNKLSANPQQSLEGPSVDDVLERISIELPVDSEEKLENLEQFLASTENYKSLVQYFAKMGGINLCDFVKRCLGPIMSDSMAMAYSFIGRKGKLNFSKLQLSKAVIESSERTGLQKTRKETEYAVALWLRKSKERCMKRI</sequence>
<dbReference type="PANTHER" id="PTHR34153">
    <property type="entry name" value="SI:CH211-262H13.3-RELATED-RELATED"/>
    <property type="match status" value="1"/>
</dbReference>
<dbReference type="RefSeq" id="XP_050517067.1">
    <property type="nucleotide sequence ID" value="XM_050661110.1"/>
</dbReference>
<evidence type="ECO:0000313" key="3">
    <source>
        <dbReference type="EnsemblMetazoa" id="XP_050517067.1"/>
    </source>
</evidence>
<organism evidence="3 4">
    <name type="scientific">Diabrotica virgifera virgifera</name>
    <name type="common">western corn rootworm</name>
    <dbReference type="NCBI Taxonomy" id="50390"/>
    <lineage>
        <taxon>Eukaryota</taxon>
        <taxon>Metazoa</taxon>
        <taxon>Ecdysozoa</taxon>
        <taxon>Arthropoda</taxon>
        <taxon>Hexapoda</taxon>
        <taxon>Insecta</taxon>
        <taxon>Pterygota</taxon>
        <taxon>Neoptera</taxon>
        <taxon>Endopterygota</taxon>
        <taxon>Coleoptera</taxon>
        <taxon>Polyphaga</taxon>
        <taxon>Cucujiformia</taxon>
        <taxon>Chrysomeloidea</taxon>
        <taxon>Chrysomelidae</taxon>
        <taxon>Galerucinae</taxon>
        <taxon>Diabroticina</taxon>
        <taxon>Diabroticites</taxon>
        <taxon>Diabrotica</taxon>
    </lineage>
</organism>
<evidence type="ECO:0000313" key="4">
    <source>
        <dbReference type="Proteomes" id="UP001652700"/>
    </source>
</evidence>
<proteinExistence type="predicted"/>
<feature type="domain" description="DUF4806" evidence="2">
    <location>
        <begin position="248"/>
        <end position="321"/>
    </location>
</feature>
<dbReference type="PANTHER" id="PTHR34153:SF2">
    <property type="entry name" value="SI:CH211-262H13.3-RELATED"/>
    <property type="match status" value="1"/>
</dbReference>
<evidence type="ECO:0000256" key="1">
    <source>
        <dbReference type="SAM" id="MobiDB-lite"/>
    </source>
</evidence>
<dbReference type="EnsemblMetazoa" id="XM_050661110.1">
    <property type="protein sequence ID" value="XP_050517067.1"/>
    <property type="gene ID" value="LOC126891827"/>
</dbReference>
<dbReference type="GeneID" id="126891827"/>
<dbReference type="InterPro" id="IPR032071">
    <property type="entry name" value="DUF4806"/>
</dbReference>
<dbReference type="Proteomes" id="UP001652700">
    <property type="component" value="Unplaced"/>
</dbReference>
<evidence type="ECO:0000259" key="2">
    <source>
        <dbReference type="Pfam" id="PF16064"/>
    </source>
</evidence>
<keyword evidence="4" id="KW-1185">Reference proteome</keyword>
<name>A0ABM5L3P7_DIAVI</name>